<dbReference type="Gene3D" id="1.10.357.140">
    <property type="entry name" value="UbiA prenyltransferase"/>
    <property type="match status" value="1"/>
</dbReference>
<dbReference type="PANTHER" id="PTHR11048">
    <property type="entry name" value="PRENYLTRANSFERASES"/>
    <property type="match status" value="1"/>
</dbReference>
<evidence type="ECO:0000256" key="3">
    <source>
        <dbReference type="ARBA" id="ARBA00005985"/>
    </source>
</evidence>
<keyword evidence="10" id="KW-0496">Mitochondrion</keyword>
<dbReference type="Gene3D" id="1.20.120.1780">
    <property type="entry name" value="UbiA prenyltransferase"/>
    <property type="match status" value="1"/>
</dbReference>
<evidence type="ECO:0000256" key="8">
    <source>
        <dbReference type="ARBA" id="ARBA00052313"/>
    </source>
</evidence>
<comment type="similarity">
    <text evidence="3 10">Belongs to the UbiA prenyltransferase family.</text>
</comment>
<keyword evidence="4 10" id="KW-0808">Transferase</keyword>
<dbReference type="PROSITE" id="PS00943">
    <property type="entry name" value="UBIA"/>
    <property type="match status" value="1"/>
</dbReference>
<sequence>MLQSPWAAGDALRLLEWQSLQYSSNVSSNATAYVPNNNTLRPPQDSNLESPAVPQSSLLFDFGFPQPGIIASCSMDVTFNSLRDDARLPAGGQGADRHVRPVWSYLSFRPSAGGCHPAEAFFNIFATSSPAGGAGPLHAPIGSALLFLPCASSIALSASAISASPHVVLSQTCLFGLGAFVMRGAGCTINDLWDRSIDKKVDRTRLRPLASGAITVPAAIGWLGAQLAVGLAVLVQLNLYSILFGASSLLLVVVYPLMKRITYWPQLVLGLAFNWGALLGSSAVLGKVDWAVALPLYLGHVCWTIVYDTIYAQQDKRSDVQAGVKSTALLFGPRPLPILAGFSSLFVGLTAASGYLNGCGLAFYGLSVVAPAIHLTSLLKNLEPDSPTACARSFKASAVTGS</sequence>
<proteinExistence type="inferred from homology"/>
<dbReference type="FunFam" id="1.10.357.140:FF:000003">
    <property type="entry name" value="4-hydroxybenzoate polyprenyltransferase, mitochondrial"/>
    <property type="match status" value="1"/>
</dbReference>
<dbReference type="OrthoDB" id="18170at2759"/>
<dbReference type="HAMAP" id="MF_01635">
    <property type="entry name" value="UbiA"/>
    <property type="match status" value="1"/>
</dbReference>
<dbReference type="GO" id="GO:0006744">
    <property type="term" value="P:ubiquinone biosynthetic process"/>
    <property type="evidence" value="ECO:0007669"/>
    <property type="project" value="UniProtKB-UniRule"/>
</dbReference>
<evidence type="ECO:0000256" key="10">
    <source>
        <dbReference type="HAMAP-Rule" id="MF_03189"/>
    </source>
</evidence>
<dbReference type="AlphaFoldDB" id="A0A9Q3GIL7"/>
<dbReference type="EC" id="2.5.1.39" evidence="10"/>
<dbReference type="InterPro" id="IPR030470">
    <property type="entry name" value="UbiA_prenylTrfase_CS"/>
</dbReference>
<keyword evidence="6 10" id="KW-1133">Transmembrane helix</keyword>
<organism evidence="11 12">
    <name type="scientific">Austropuccinia psidii MF-1</name>
    <dbReference type="NCBI Taxonomy" id="1389203"/>
    <lineage>
        <taxon>Eukaryota</taxon>
        <taxon>Fungi</taxon>
        <taxon>Dikarya</taxon>
        <taxon>Basidiomycota</taxon>
        <taxon>Pucciniomycotina</taxon>
        <taxon>Pucciniomycetes</taxon>
        <taxon>Pucciniales</taxon>
        <taxon>Sphaerophragmiaceae</taxon>
        <taxon>Austropuccinia</taxon>
    </lineage>
</organism>
<dbReference type="Pfam" id="PF01040">
    <property type="entry name" value="UbiA"/>
    <property type="match status" value="1"/>
</dbReference>
<dbReference type="PANTHER" id="PTHR11048:SF28">
    <property type="entry name" value="4-HYDROXYBENZOATE POLYPRENYLTRANSFERASE, MITOCHONDRIAL"/>
    <property type="match status" value="1"/>
</dbReference>
<keyword evidence="5 10" id="KW-0812">Transmembrane</keyword>
<comment type="pathway">
    <text evidence="10">Cofactor biosynthesis; ubiquinone biosynthesis.</text>
</comment>
<feature type="transmembrane region" description="Helical" evidence="10">
    <location>
        <begin position="290"/>
        <end position="307"/>
    </location>
</feature>
<dbReference type="Proteomes" id="UP000765509">
    <property type="component" value="Unassembled WGS sequence"/>
</dbReference>
<feature type="transmembrane region" description="Helical" evidence="10">
    <location>
        <begin position="209"/>
        <end position="233"/>
    </location>
</feature>
<dbReference type="FunFam" id="1.20.120.1780:FF:000001">
    <property type="entry name" value="4-hydroxybenzoate octaprenyltransferase"/>
    <property type="match status" value="1"/>
</dbReference>
<comment type="caution">
    <text evidence="11">The sequence shown here is derived from an EMBL/GenBank/DDBJ whole genome shotgun (WGS) entry which is preliminary data.</text>
</comment>
<accession>A0A9Q3GIL7</accession>
<dbReference type="InterPro" id="IPR044878">
    <property type="entry name" value="UbiA_sf"/>
</dbReference>
<reference evidence="11" key="1">
    <citation type="submission" date="2021-03" db="EMBL/GenBank/DDBJ databases">
        <title>Draft genome sequence of rust myrtle Austropuccinia psidii MF-1, a brazilian biotype.</title>
        <authorList>
            <person name="Quecine M.C."/>
            <person name="Pachon D.M.R."/>
            <person name="Bonatelli M.L."/>
            <person name="Correr F.H."/>
            <person name="Franceschini L.M."/>
            <person name="Leite T.F."/>
            <person name="Margarido G.R.A."/>
            <person name="Almeida C.A."/>
            <person name="Ferrarezi J.A."/>
            <person name="Labate C.A."/>
        </authorList>
    </citation>
    <scope>NUCLEOTIDE SEQUENCE</scope>
    <source>
        <strain evidence="11">MF-1</strain>
    </source>
</reference>
<dbReference type="GO" id="GO:0008412">
    <property type="term" value="F:4-hydroxybenzoate polyprenyltransferase activity"/>
    <property type="evidence" value="ECO:0007669"/>
    <property type="project" value="UniProtKB-EC"/>
</dbReference>
<feature type="transmembrane region" description="Helical" evidence="10">
    <location>
        <begin position="336"/>
        <end position="355"/>
    </location>
</feature>
<keyword evidence="10" id="KW-0999">Mitochondrion inner membrane</keyword>
<evidence type="ECO:0000256" key="2">
    <source>
        <dbReference type="ARBA" id="ARBA00004292"/>
    </source>
</evidence>
<evidence type="ECO:0000256" key="9">
    <source>
        <dbReference type="ARBA" id="ARBA00058997"/>
    </source>
</evidence>
<comment type="cofactor">
    <cofactor evidence="1 10">
        <name>Mg(2+)</name>
        <dbReference type="ChEBI" id="CHEBI:18420"/>
    </cofactor>
</comment>
<protein>
    <recommendedName>
        <fullName evidence="10">4-hydroxybenzoate polyprenyltransferase, mitochondrial</fullName>
        <shortName evidence="10">4-HB polyprenyltransferase</shortName>
        <ecNumber evidence="10">2.5.1.39</ecNumber>
    </recommendedName>
    <alternativeName>
        <fullName evidence="10">Para-hydroxybenzoate--polyprenyltransferase</fullName>
        <shortName evidence="10">PHB:PPT</shortName>
        <shortName evidence="10">PHB:polyprenyltransferase</shortName>
    </alternativeName>
</protein>
<keyword evidence="12" id="KW-1185">Reference proteome</keyword>
<feature type="transmembrane region" description="Helical" evidence="10">
    <location>
        <begin position="264"/>
        <end position="284"/>
    </location>
</feature>
<feature type="transmembrane region" description="Helical" evidence="10">
    <location>
        <begin position="239"/>
        <end position="257"/>
    </location>
</feature>
<dbReference type="InterPro" id="IPR039653">
    <property type="entry name" value="Prenyltransferase"/>
</dbReference>
<evidence type="ECO:0000256" key="1">
    <source>
        <dbReference type="ARBA" id="ARBA00001946"/>
    </source>
</evidence>
<evidence type="ECO:0000313" key="11">
    <source>
        <dbReference type="EMBL" id="MBW0468430.1"/>
    </source>
</evidence>
<evidence type="ECO:0000256" key="5">
    <source>
        <dbReference type="ARBA" id="ARBA00022692"/>
    </source>
</evidence>
<name>A0A9Q3GIL7_9BASI</name>
<keyword evidence="10" id="KW-0414">Isoprene biosynthesis</keyword>
<evidence type="ECO:0000256" key="7">
    <source>
        <dbReference type="ARBA" id="ARBA00023136"/>
    </source>
</evidence>
<evidence type="ECO:0000256" key="6">
    <source>
        <dbReference type="ARBA" id="ARBA00022989"/>
    </source>
</evidence>
<keyword evidence="10" id="KW-0831">Ubiquinone biosynthesis</keyword>
<dbReference type="GO" id="GO:0005743">
    <property type="term" value="C:mitochondrial inner membrane"/>
    <property type="evidence" value="ECO:0007669"/>
    <property type="project" value="UniProtKB-SubCell"/>
</dbReference>
<comment type="function">
    <text evidence="9 10">Catalyzes the prenylation of para-hydroxybenzoate (PHB) with an all-trans polyprenyl group. Mediates the second step in the final reaction sequence of coenzyme Q (CoQ) biosynthesis, which is the condensation of the polyisoprenoid side chain with PHB, generating the first membrane-bound Q intermediate.</text>
</comment>
<dbReference type="InterPro" id="IPR006370">
    <property type="entry name" value="HB_polyprenyltransferase-like"/>
</dbReference>
<dbReference type="EMBL" id="AVOT02001861">
    <property type="protein sequence ID" value="MBW0468430.1"/>
    <property type="molecule type" value="Genomic_DNA"/>
</dbReference>
<dbReference type="CDD" id="cd13959">
    <property type="entry name" value="PT_UbiA_COQ2"/>
    <property type="match status" value="1"/>
</dbReference>
<comment type="catalytic activity">
    <reaction evidence="8 10">
        <text>an all-trans-polyprenyl diphosphate + 4-hydroxybenzoate = a 4-hydroxy-3-(all-trans-polyprenyl)benzoate + diphosphate</text>
        <dbReference type="Rhea" id="RHEA:44504"/>
        <dbReference type="Rhea" id="RHEA-COMP:9514"/>
        <dbReference type="Rhea" id="RHEA-COMP:9564"/>
        <dbReference type="ChEBI" id="CHEBI:17879"/>
        <dbReference type="ChEBI" id="CHEBI:33019"/>
        <dbReference type="ChEBI" id="CHEBI:58914"/>
        <dbReference type="ChEBI" id="CHEBI:78396"/>
        <dbReference type="EC" id="2.5.1.39"/>
    </reaction>
</comment>
<evidence type="ECO:0000313" key="12">
    <source>
        <dbReference type="Proteomes" id="UP000765509"/>
    </source>
</evidence>
<dbReference type="NCBIfam" id="TIGR01474">
    <property type="entry name" value="ubiA_proteo"/>
    <property type="match status" value="1"/>
</dbReference>
<comment type="subcellular location">
    <subcellularLocation>
        <location evidence="2 10">Mitochondrion inner membrane</location>
        <topology evidence="2 10">Multi-pass membrane protein</topology>
        <orientation evidence="2 10">Matrix side</orientation>
    </subcellularLocation>
</comment>
<gene>
    <name evidence="11" type="ORF">O181_008145</name>
</gene>
<keyword evidence="7 10" id="KW-0472">Membrane</keyword>
<dbReference type="GO" id="GO:0008299">
    <property type="term" value="P:isoprenoid biosynthetic process"/>
    <property type="evidence" value="ECO:0007669"/>
    <property type="project" value="UniProtKB-UniRule"/>
</dbReference>
<dbReference type="InterPro" id="IPR000537">
    <property type="entry name" value="UbiA_prenyltransferase"/>
</dbReference>
<feature type="transmembrane region" description="Helical" evidence="10">
    <location>
        <begin position="361"/>
        <end position="379"/>
    </location>
</feature>
<evidence type="ECO:0000256" key="4">
    <source>
        <dbReference type="ARBA" id="ARBA00022679"/>
    </source>
</evidence>